<dbReference type="Proteomes" id="UP000253318">
    <property type="component" value="Unassembled WGS sequence"/>
</dbReference>
<proteinExistence type="predicted"/>
<evidence type="ECO:0000313" key="2">
    <source>
        <dbReference type="EMBL" id="RCV57649.1"/>
    </source>
</evidence>
<dbReference type="SUPFAM" id="SSF52540">
    <property type="entry name" value="P-loop containing nucleoside triphosphate hydrolases"/>
    <property type="match status" value="1"/>
</dbReference>
<dbReference type="CDD" id="cd02042">
    <property type="entry name" value="ParAB_family"/>
    <property type="match status" value="1"/>
</dbReference>
<dbReference type="PANTHER" id="PTHR13696:SF52">
    <property type="entry name" value="PARA FAMILY PROTEIN CT_582"/>
    <property type="match status" value="1"/>
</dbReference>
<dbReference type="OrthoDB" id="4278651at2"/>
<dbReference type="Pfam" id="PF13614">
    <property type="entry name" value="AAA_31"/>
    <property type="match status" value="1"/>
</dbReference>
<organism evidence="2 3">
    <name type="scientific">Marinitenerispora sediminis</name>
    <dbReference type="NCBI Taxonomy" id="1931232"/>
    <lineage>
        <taxon>Bacteria</taxon>
        <taxon>Bacillati</taxon>
        <taxon>Actinomycetota</taxon>
        <taxon>Actinomycetes</taxon>
        <taxon>Streptosporangiales</taxon>
        <taxon>Nocardiopsidaceae</taxon>
        <taxon>Marinitenerispora</taxon>
    </lineage>
</organism>
<protein>
    <recommendedName>
        <fullName evidence="1">AAA domain-containing protein</fullName>
    </recommendedName>
</protein>
<keyword evidence="3" id="KW-1185">Reference proteome</keyword>
<dbReference type="AlphaFoldDB" id="A0A368T7I3"/>
<name>A0A368T7I3_9ACTN</name>
<comment type="caution">
    <text evidence="2">The sequence shown here is derived from an EMBL/GenBank/DDBJ whole genome shotgun (WGS) entry which is preliminary data.</text>
</comment>
<dbReference type="InterPro" id="IPR025669">
    <property type="entry name" value="AAA_dom"/>
</dbReference>
<dbReference type="Gene3D" id="3.40.50.300">
    <property type="entry name" value="P-loop containing nucleotide triphosphate hydrolases"/>
    <property type="match status" value="1"/>
</dbReference>
<dbReference type="EMBL" id="QEIN01000109">
    <property type="protein sequence ID" value="RCV57649.1"/>
    <property type="molecule type" value="Genomic_DNA"/>
</dbReference>
<reference evidence="2 3" key="1">
    <citation type="submission" date="2018-04" db="EMBL/GenBank/DDBJ databases">
        <title>Novel actinobacteria from marine sediment.</title>
        <authorList>
            <person name="Ng Z.Y."/>
            <person name="Tan G.Y.A."/>
        </authorList>
    </citation>
    <scope>NUCLEOTIDE SEQUENCE [LARGE SCALE GENOMIC DNA]</scope>
    <source>
        <strain evidence="2 3">TPS81</strain>
    </source>
</reference>
<dbReference type="InterPro" id="IPR027417">
    <property type="entry name" value="P-loop_NTPase"/>
</dbReference>
<sequence>MEEVSMTDQATRAHTAITRHGSQPIEPGRTTAVINQKGGQGKTTTTVEKATRLAQRGMKEGKPTRRVRVIDGDGQDGSLTAILIPQWQDTPPAERWELADVMLGRCTLDQATWPTIVPGLDVVPSSEAVNQFSRVATDPGREWTLHEAIEDSKRDYYATFIDCPPDLDEMTLAALVAADGIIIPIKIGGLDFKGLAQLNRTLAKVRKRLRPDQVTHAIIVTQRQQNGLTDDVIDQLLADFPDALHATVRATIRVGEAGFAEQPVLLFAPECTAAVDYREIADVLFVDGEAA</sequence>
<evidence type="ECO:0000259" key="1">
    <source>
        <dbReference type="Pfam" id="PF13614"/>
    </source>
</evidence>
<gene>
    <name evidence="2" type="ORF">DEF24_14835</name>
</gene>
<feature type="domain" description="AAA" evidence="1">
    <location>
        <begin position="29"/>
        <end position="211"/>
    </location>
</feature>
<evidence type="ECO:0000313" key="3">
    <source>
        <dbReference type="Proteomes" id="UP000253318"/>
    </source>
</evidence>
<dbReference type="InterPro" id="IPR050678">
    <property type="entry name" value="DNA_Partitioning_ATPase"/>
</dbReference>
<dbReference type="PANTHER" id="PTHR13696">
    <property type="entry name" value="P-LOOP CONTAINING NUCLEOSIDE TRIPHOSPHATE HYDROLASE"/>
    <property type="match status" value="1"/>
</dbReference>
<accession>A0A368T7I3</accession>